<dbReference type="SUPFAM" id="SSF63829">
    <property type="entry name" value="Calcium-dependent phosphotriesterase"/>
    <property type="match status" value="1"/>
</dbReference>
<organism evidence="3 4">
    <name type="scientific">Potamilus streckersoni</name>
    <dbReference type="NCBI Taxonomy" id="2493646"/>
    <lineage>
        <taxon>Eukaryota</taxon>
        <taxon>Metazoa</taxon>
        <taxon>Spiralia</taxon>
        <taxon>Lophotrochozoa</taxon>
        <taxon>Mollusca</taxon>
        <taxon>Bivalvia</taxon>
        <taxon>Autobranchia</taxon>
        <taxon>Heteroconchia</taxon>
        <taxon>Palaeoheterodonta</taxon>
        <taxon>Unionida</taxon>
        <taxon>Unionoidea</taxon>
        <taxon>Unionidae</taxon>
        <taxon>Ambleminae</taxon>
        <taxon>Lampsilini</taxon>
        <taxon>Potamilus</taxon>
    </lineage>
</organism>
<keyword evidence="1" id="KW-0863">Zinc-finger</keyword>
<reference evidence="3" key="2">
    <citation type="journal article" date="2021" name="Genome Biol. Evol.">
        <title>Developing a high-quality reference genome for a parasitic bivalve with doubly uniparental inheritance (Bivalvia: Unionida).</title>
        <authorList>
            <person name="Smith C.H."/>
        </authorList>
    </citation>
    <scope>NUCLEOTIDE SEQUENCE</scope>
    <source>
        <strain evidence="3">CHS0354</strain>
        <tissue evidence="3">Mantle</tissue>
    </source>
</reference>
<dbReference type="Proteomes" id="UP001195483">
    <property type="component" value="Unassembled WGS sequence"/>
</dbReference>
<dbReference type="InterPro" id="IPR000315">
    <property type="entry name" value="Znf_B-box"/>
</dbReference>
<feature type="domain" description="B box-type" evidence="2">
    <location>
        <begin position="119"/>
        <end position="160"/>
    </location>
</feature>
<keyword evidence="1" id="KW-0862">Zinc</keyword>
<reference evidence="3" key="3">
    <citation type="submission" date="2023-05" db="EMBL/GenBank/DDBJ databases">
        <authorList>
            <person name="Smith C.H."/>
        </authorList>
    </citation>
    <scope>NUCLEOTIDE SEQUENCE</scope>
    <source>
        <strain evidence="3">CHS0354</strain>
        <tissue evidence="3">Mantle</tissue>
    </source>
</reference>
<feature type="domain" description="B box-type" evidence="2">
    <location>
        <begin position="62"/>
        <end position="111"/>
    </location>
</feature>
<name>A0AAE0SXH8_9BIVA</name>
<dbReference type="SMART" id="SM00336">
    <property type="entry name" value="BBOX"/>
    <property type="match status" value="2"/>
</dbReference>
<proteinExistence type="predicted"/>
<dbReference type="InterPro" id="IPR047153">
    <property type="entry name" value="TRIM45/56/19-like"/>
</dbReference>
<dbReference type="InterPro" id="IPR011042">
    <property type="entry name" value="6-blade_b-propeller_TolB-like"/>
</dbReference>
<dbReference type="SUPFAM" id="SSF57845">
    <property type="entry name" value="B-box zinc-binding domain"/>
    <property type="match status" value="1"/>
</dbReference>
<evidence type="ECO:0000313" key="4">
    <source>
        <dbReference type="Proteomes" id="UP001195483"/>
    </source>
</evidence>
<dbReference type="Gene3D" id="4.10.830.40">
    <property type="match status" value="1"/>
</dbReference>
<keyword evidence="4" id="KW-1185">Reference proteome</keyword>
<gene>
    <name evidence="3" type="ORF">CHS0354_022501</name>
</gene>
<dbReference type="Gene3D" id="3.30.160.60">
    <property type="entry name" value="Classic Zinc Finger"/>
    <property type="match status" value="1"/>
</dbReference>
<dbReference type="AlphaFoldDB" id="A0AAE0SXH8"/>
<accession>A0AAE0SXH8</accession>
<dbReference type="GO" id="GO:0008270">
    <property type="term" value="F:zinc ion binding"/>
    <property type="evidence" value="ECO:0007669"/>
    <property type="project" value="UniProtKB-KW"/>
</dbReference>
<reference evidence="3" key="1">
    <citation type="journal article" date="2021" name="Genome Biol. Evol.">
        <title>A High-Quality Reference Genome for a Parasitic Bivalve with Doubly Uniparental Inheritance (Bivalvia: Unionida).</title>
        <authorList>
            <person name="Smith C.H."/>
        </authorList>
    </citation>
    <scope>NUCLEOTIDE SEQUENCE</scope>
    <source>
        <strain evidence="3">CHS0354</strain>
    </source>
</reference>
<dbReference type="PANTHER" id="PTHR25462">
    <property type="entry name" value="BONUS, ISOFORM C-RELATED"/>
    <property type="match status" value="1"/>
</dbReference>
<comment type="caution">
    <text evidence="3">The sequence shown here is derived from an EMBL/GenBank/DDBJ whole genome shotgun (WGS) entry which is preliminary data.</text>
</comment>
<dbReference type="PANTHER" id="PTHR25462:SF296">
    <property type="entry name" value="MEIOTIC P26, ISOFORM F"/>
    <property type="match status" value="1"/>
</dbReference>
<dbReference type="CDD" id="cd19757">
    <property type="entry name" value="Bbox1"/>
    <property type="match status" value="1"/>
</dbReference>
<keyword evidence="1" id="KW-0479">Metal-binding</keyword>
<dbReference type="Gene3D" id="2.120.10.30">
    <property type="entry name" value="TolB, C-terminal domain"/>
    <property type="match status" value="1"/>
</dbReference>
<dbReference type="EMBL" id="JAEAOA010001358">
    <property type="protein sequence ID" value="KAK3599916.1"/>
    <property type="molecule type" value="Genomic_DNA"/>
</dbReference>
<sequence length="510" mass="57984">MATYCEVCLELHISNANPDTKFQCPLCWTDIDIPEGGACSFKTNLYNDKTEEEGLGESQSKEVNYSCENCDGETKPTATFYCEECEQAICSECVLLHKKLKITKDHEFVILKTVNIKRQDKLTCFEHESNVGDCYCLTCEKIVCPSCCYKEHDQHKMEPINVAANIKRNLLIKTWQTSEIFISTERNLNIISQRESDLEKREKEAKDRLQRRAVEMKSGIDAGVKLLETEITTICEREKLKLFQLKIDMEAAKDKSVAMKKLITFASDAEVLSDGNKMIKEINLSSHMDIPVVNIVKFEYNCKEFDYKSIWHIVSYTKTLLCVPMDMKLVIAFYTTEFGEIKCILPCRGGNVWIAEAETAGLIMFNEQGSKQKKVMKDFEIESMAMGQDGTLFVSLSKEKFIYKITENYEARKFCSLSSRPGDLAAFENGNIAVCCNEPPKLVIIDQTGKVTRQYAPRASTFKTLHYVAVCKLTDVLALCAQDSTQLFQFGAIFFFDHKGNMFSKINCAV</sequence>
<evidence type="ECO:0000259" key="2">
    <source>
        <dbReference type="PROSITE" id="PS50119"/>
    </source>
</evidence>
<evidence type="ECO:0000256" key="1">
    <source>
        <dbReference type="PROSITE-ProRule" id="PRU00024"/>
    </source>
</evidence>
<evidence type="ECO:0000313" key="3">
    <source>
        <dbReference type="EMBL" id="KAK3599916.1"/>
    </source>
</evidence>
<protein>
    <recommendedName>
        <fullName evidence="2">B box-type domain-containing protein</fullName>
    </recommendedName>
</protein>
<dbReference type="PROSITE" id="PS50119">
    <property type="entry name" value="ZF_BBOX"/>
    <property type="match status" value="2"/>
</dbReference>